<comment type="caution">
    <text evidence="2">The sequence shown here is derived from an EMBL/GenBank/DDBJ whole genome shotgun (WGS) entry which is preliminary data.</text>
</comment>
<name>A0A563DW28_9MICO</name>
<sequence length="68" mass="7427">MPSTASSPSRRSGTRRCRIEAEKFSSIAPTPWPPVLAIDTRDLRPEELDPTPFVGQLTDGCPIESACQ</sequence>
<organism evidence="2 3">
    <name type="scientific">Leekyejoonella antrihumi</name>
    <dbReference type="NCBI Taxonomy" id="1660198"/>
    <lineage>
        <taxon>Bacteria</taxon>
        <taxon>Bacillati</taxon>
        <taxon>Actinomycetota</taxon>
        <taxon>Actinomycetes</taxon>
        <taxon>Micrococcales</taxon>
        <taxon>Dermacoccaceae</taxon>
        <taxon>Leekyejoonella</taxon>
    </lineage>
</organism>
<evidence type="ECO:0000313" key="2">
    <source>
        <dbReference type="EMBL" id="TWP34143.1"/>
    </source>
</evidence>
<dbReference type="Proteomes" id="UP000320244">
    <property type="component" value="Unassembled WGS sequence"/>
</dbReference>
<reference evidence="2 3" key="1">
    <citation type="submission" date="2019-05" db="EMBL/GenBank/DDBJ databases">
        <authorList>
            <person name="Lee S.D."/>
        </authorList>
    </citation>
    <scope>NUCLEOTIDE SEQUENCE [LARGE SCALE GENOMIC DNA]</scope>
    <source>
        <strain evidence="2 3">C5-26</strain>
    </source>
</reference>
<feature type="domain" description="Peptide N-acetyl-beta-D-glucosaminyl asparaginase amidase A N-terminal" evidence="1">
    <location>
        <begin position="25"/>
        <end position="62"/>
    </location>
</feature>
<proteinExistence type="predicted"/>
<accession>A0A563DW28</accession>
<dbReference type="EMBL" id="VCQV01000031">
    <property type="protein sequence ID" value="TWP34143.1"/>
    <property type="molecule type" value="Genomic_DNA"/>
</dbReference>
<gene>
    <name evidence="2" type="ORF">FGL98_18515</name>
</gene>
<evidence type="ECO:0000313" key="3">
    <source>
        <dbReference type="Proteomes" id="UP000320244"/>
    </source>
</evidence>
<protein>
    <recommendedName>
        <fullName evidence="1">Peptide N-acetyl-beta-D-glucosaminyl asparaginase amidase A N-terminal domain-containing protein</fullName>
    </recommendedName>
</protein>
<dbReference type="InterPro" id="IPR056948">
    <property type="entry name" value="PNGaseA_N"/>
</dbReference>
<evidence type="ECO:0000259" key="1">
    <source>
        <dbReference type="Pfam" id="PF12222"/>
    </source>
</evidence>
<dbReference type="OrthoDB" id="3275185at2"/>
<reference evidence="2 3" key="2">
    <citation type="submission" date="2019-08" db="EMBL/GenBank/DDBJ databases">
        <title>Jejuicoccus antrihumi gen. nov., sp. nov., a new member of the family Dermacoccaceae isolated from a cave.</title>
        <authorList>
            <person name="Schumann P."/>
            <person name="Kim I.S."/>
        </authorList>
    </citation>
    <scope>NUCLEOTIDE SEQUENCE [LARGE SCALE GENOMIC DNA]</scope>
    <source>
        <strain evidence="2 3">C5-26</strain>
    </source>
</reference>
<dbReference type="Pfam" id="PF12222">
    <property type="entry name" value="PNGaseA"/>
    <property type="match status" value="1"/>
</dbReference>
<keyword evidence="3" id="KW-1185">Reference proteome</keyword>
<dbReference type="AlphaFoldDB" id="A0A563DW28"/>